<proteinExistence type="predicted"/>
<evidence type="ECO:0000313" key="3">
    <source>
        <dbReference type="Proteomes" id="UP001360953"/>
    </source>
</evidence>
<accession>A0ABR1LNP8</accession>
<sequence length="323" mass="36146">MEFDDTVLSDPARFVTKSPNTDRQPRSSFEAIHRINSPRARNKCLQPRIQARTCHAQLRMRSVEAKPTAKVHRVHDEPIDVDMASSKPLSAPLNLSVDNFGETWSRQTHPIARADKRPPCVGFISLALVSILCPATPAGPAVKLSSFSRTALSFEVKTSWLRGFLVLFFALREAAPPTTTPVSLSCRFRRRRLRAGPGRAGPYRASLTRRMAGLGCLTISTAPFSPLSVSGGRADMLWRRDGDHRVRVVLRSGRAVPYRSVRGRALRQRHGHVKSEQRNGDMDIDSWIVEQLRQQQHHHHHSAKVNVALSIALHCVVLCHIHT</sequence>
<dbReference type="Proteomes" id="UP001360953">
    <property type="component" value="Unassembled WGS sequence"/>
</dbReference>
<organism evidence="2 3">
    <name type="scientific">Phyllosticta citribraziliensis</name>
    <dbReference type="NCBI Taxonomy" id="989973"/>
    <lineage>
        <taxon>Eukaryota</taxon>
        <taxon>Fungi</taxon>
        <taxon>Dikarya</taxon>
        <taxon>Ascomycota</taxon>
        <taxon>Pezizomycotina</taxon>
        <taxon>Dothideomycetes</taxon>
        <taxon>Dothideomycetes incertae sedis</taxon>
        <taxon>Botryosphaeriales</taxon>
        <taxon>Phyllostictaceae</taxon>
        <taxon>Phyllosticta</taxon>
    </lineage>
</organism>
<protein>
    <submittedName>
        <fullName evidence="2">Uncharacterized protein</fullName>
    </submittedName>
</protein>
<dbReference type="EMBL" id="JBBPEH010000006">
    <property type="protein sequence ID" value="KAK7536800.1"/>
    <property type="molecule type" value="Genomic_DNA"/>
</dbReference>
<dbReference type="RefSeq" id="XP_066654951.1">
    <property type="nucleotide sequence ID" value="XM_066795579.1"/>
</dbReference>
<evidence type="ECO:0000256" key="1">
    <source>
        <dbReference type="SAM" id="MobiDB-lite"/>
    </source>
</evidence>
<evidence type="ECO:0000313" key="2">
    <source>
        <dbReference type="EMBL" id="KAK7536800.1"/>
    </source>
</evidence>
<keyword evidence="3" id="KW-1185">Reference proteome</keyword>
<comment type="caution">
    <text evidence="2">The sequence shown here is derived from an EMBL/GenBank/DDBJ whole genome shotgun (WGS) entry which is preliminary data.</text>
</comment>
<dbReference type="GeneID" id="92028485"/>
<name>A0ABR1LNP8_9PEZI</name>
<feature type="region of interest" description="Disordered" evidence="1">
    <location>
        <begin position="1"/>
        <end position="26"/>
    </location>
</feature>
<reference evidence="2 3" key="1">
    <citation type="submission" date="2024-04" db="EMBL/GenBank/DDBJ databases">
        <title>Phyllosticta paracitricarpa is synonymous to the EU quarantine fungus P. citricarpa based on phylogenomic analyses.</title>
        <authorList>
            <consortium name="Lawrence Berkeley National Laboratory"/>
            <person name="Van ingen-buijs V.A."/>
            <person name="Van westerhoven A.C."/>
            <person name="Haridas S."/>
            <person name="Skiadas P."/>
            <person name="Martin F."/>
            <person name="Groenewald J.Z."/>
            <person name="Crous P.W."/>
            <person name="Seidl M.F."/>
        </authorList>
    </citation>
    <scope>NUCLEOTIDE SEQUENCE [LARGE SCALE GENOMIC DNA]</scope>
    <source>
        <strain evidence="2 3">CPC 17464</strain>
    </source>
</reference>
<gene>
    <name evidence="2" type="ORF">J3D65DRAFT_354558</name>
</gene>